<protein>
    <recommendedName>
        <fullName evidence="4">Glycine zipper domain-containing protein</fullName>
    </recommendedName>
</protein>
<dbReference type="AlphaFoldDB" id="A0A4Z1R5N0"/>
<gene>
    <name evidence="2" type="ORF">E4582_09405</name>
</gene>
<evidence type="ECO:0008006" key="4">
    <source>
        <dbReference type="Google" id="ProtNLM"/>
    </source>
</evidence>
<accession>A0A4Z1R5N0</accession>
<comment type="caution">
    <text evidence="2">The sequence shown here is derived from an EMBL/GenBank/DDBJ whole genome shotgun (WGS) entry which is preliminary data.</text>
</comment>
<dbReference type="EMBL" id="SPUH01000001">
    <property type="protein sequence ID" value="TKS54954.1"/>
    <property type="molecule type" value="Genomic_DNA"/>
</dbReference>
<dbReference type="Proteomes" id="UP000298681">
    <property type="component" value="Unassembled WGS sequence"/>
</dbReference>
<dbReference type="PANTHER" id="PTHR21525:SF9">
    <property type="entry name" value="CHANNEL_COLICIN DOMAIN-CONTAINING PROTEIN"/>
    <property type="match status" value="1"/>
</dbReference>
<dbReference type="PANTHER" id="PTHR21525">
    <property type="entry name" value="MOTILE SPERM PROTEIN"/>
    <property type="match status" value="1"/>
</dbReference>
<dbReference type="OrthoDB" id="5966759at2"/>
<feature type="region of interest" description="Disordered" evidence="1">
    <location>
        <begin position="1"/>
        <end position="25"/>
    </location>
</feature>
<evidence type="ECO:0000256" key="1">
    <source>
        <dbReference type="SAM" id="MobiDB-lite"/>
    </source>
</evidence>
<keyword evidence="3" id="KW-1185">Reference proteome</keyword>
<sequence length="258" mass="28769">MSDKHTPRQPDANRDPISGAAGAHPGGVAAGGTLGAVAGAAVGSLFGPIGTLVGGAIGTLGGAAGGKAVAERVDPTVEVEYWRDSAPARDYYRADADYERDYAPAYRYGTESRNADIRAFDEAEPELRDRWETARGASMLSWNDARPAVADAWQRTDQTWRTYEDLDAHYGETYNRADYYSGEHDYDDYRPAYRYGTRARARDRDARWDEATEARLERDWEHERGGSRLSWQQARHAVRDAWHRVERALPGDADRDGR</sequence>
<evidence type="ECO:0000313" key="3">
    <source>
        <dbReference type="Proteomes" id="UP000298681"/>
    </source>
</evidence>
<organism evidence="2 3">
    <name type="scientific">Luteimonas yindakuii</name>
    <dbReference type="NCBI Taxonomy" id="2565782"/>
    <lineage>
        <taxon>Bacteria</taxon>
        <taxon>Pseudomonadati</taxon>
        <taxon>Pseudomonadota</taxon>
        <taxon>Gammaproteobacteria</taxon>
        <taxon>Lysobacterales</taxon>
        <taxon>Lysobacteraceae</taxon>
        <taxon>Luteimonas</taxon>
    </lineage>
</organism>
<evidence type="ECO:0000313" key="2">
    <source>
        <dbReference type="EMBL" id="TKS54954.1"/>
    </source>
</evidence>
<reference evidence="2 3" key="1">
    <citation type="submission" date="2019-01" db="EMBL/GenBank/DDBJ databases">
        <authorList>
            <person name="Zhang S."/>
        </authorList>
    </citation>
    <scope>NUCLEOTIDE SEQUENCE [LARGE SCALE GENOMIC DNA]</scope>
    <source>
        <strain evidence="2 3">1626</strain>
    </source>
</reference>
<proteinExistence type="predicted"/>
<feature type="compositionally biased region" description="Basic and acidic residues" evidence="1">
    <location>
        <begin position="1"/>
        <end position="14"/>
    </location>
</feature>
<dbReference type="RefSeq" id="WP_134674310.1">
    <property type="nucleotide sequence ID" value="NZ_CP039383.2"/>
</dbReference>
<name>A0A4Z1R5N0_9GAMM</name>